<dbReference type="Proteomes" id="UP000297910">
    <property type="component" value="Unassembled WGS sequence"/>
</dbReference>
<reference evidence="2 3" key="1">
    <citation type="submission" date="2017-12" db="EMBL/GenBank/DDBJ databases">
        <title>Comparative genomics of Botrytis spp.</title>
        <authorList>
            <person name="Valero-Jimenez C.A."/>
            <person name="Tapia P."/>
            <person name="Veloso J."/>
            <person name="Silva-Moreno E."/>
            <person name="Staats M."/>
            <person name="Valdes J.H."/>
            <person name="Van Kan J.A.L."/>
        </authorList>
    </citation>
    <scope>NUCLEOTIDE SEQUENCE [LARGE SCALE GENOMIC DNA]</scope>
    <source>
        <strain evidence="2 3">Bp0003</strain>
    </source>
</reference>
<sequence>MIYAGSDIIDKAGLGNGYKVNTTAQYAYLASPVGPGTGHVGTSTVKNLYGRDGELNTTTADNTRMSIPLSPSPSQMRIQTPDRVVPDTKELPKSIRSWMGKSEVKKTTTRYSNTKIEKRGQMLLKNHLPLTTCQEQTSQACFH</sequence>
<evidence type="ECO:0000313" key="2">
    <source>
        <dbReference type="EMBL" id="TGO25626.1"/>
    </source>
</evidence>
<keyword evidence="3" id="KW-1185">Reference proteome</keyword>
<organism evidence="2 3">
    <name type="scientific">Botrytis paeoniae</name>
    <dbReference type="NCBI Taxonomy" id="278948"/>
    <lineage>
        <taxon>Eukaryota</taxon>
        <taxon>Fungi</taxon>
        <taxon>Dikarya</taxon>
        <taxon>Ascomycota</taxon>
        <taxon>Pezizomycotina</taxon>
        <taxon>Leotiomycetes</taxon>
        <taxon>Helotiales</taxon>
        <taxon>Sclerotiniaceae</taxon>
        <taxon>Botrytis</taxon>
    </lineage>
</organism>
<proteinExistence type="predicted"/>
<accession>A0A4Z1FLV1</accession>
<comment type="caution">
    <text evidence="2">The sequence shown here is derived from an EMBL/GenBank/DDBJ whole genome shotgun (WGS) entry which is preliminary data.</text>
</comment>
<gene>
    <name evidence="2" type="ORF">BPAE_0076g00290</name>
</gene>
<feature type="region of interest" description="Disordered" evidence="1">
    <location>
        <begin position="55"/>
        <end position="86"/>
    </location>
</feature>
<dbReference type="EMBL" id="PQXI01000076">
    <property type="protein sequence ID" value="TGO25626.1"/>
    <property type="molecule type" value="Genomic_DNA"/>
</dbReference>
<protein>
    <submittedName>
        <fullName evidence="2">Uncharacterized protein</fullName>
    </submittedName>
</protein>
<evidence type="ECO:0000313" key="3">
    <source>
        <dbReference type="Proteomes" id="UP000297910"/>
    </source>
</evidence>
<dbReference type="AlphaFoldDB" id="A0A4Z1FLV1"/>
<feature type="compositionally biased region" description="Polar residues" evidence="1">
    <location>
        <begin position="55"/>
        <end position="65"/>
    </location>
</feature>
<evidence type="ECO:0000256" key="1">
    <source>
        <dbReference type="SAM" id="MobiDB-lite"/>
    </source>
</evidence>
<name>A0A4Z1FLV1_9HELO</name>